<dbReference type="RefSeq" id="WP_232035602.1">
    <property type="nucleotide sequence ID" value="NZ_AP018449.1"/>
</dbReference>
<dbReference type="KEGG" id="mana:MAMMFC1_00230"/>
<dbReference type="AlphaFoldDB" id="A0A348AEU9"/>
<dbReference type="SUPFAM" id="SSF51726">
    <property type="entry name" value="UROD/MetE-like"/>
    <property type="match status" value="1"/>
</dbReference>
<dbReference type="PANTHER" id="PTHR47099">
    <property type="entry name" value="METHYLCOBAMIDE:COM METHYLTRANSFERASE MTBA"/>
    <property type="match status" value="1"/>
</dbReference>
<keyword evidence="3" id="KW-1185">Reference proteome</keyword>
<proteinExistence type="predicted"/>
<reference evidence="2 3" key="1">
    <citation type="journal article" date="2018" name="Int. J. Syst. Evol. Microbiol.">
        <title>Methylomusa anaerophila gen. nov., sp. nov., an anaerobic methanol-utilizing bacterium isolated from a microbial fuel cell.</title>
        <authorList>
            <person name="Amano N."/>
            <person name="Yamamuro A."/>
            <person name="Miyahara M."/>
            <person name="Kouzuma A."/>
            <person name="Abe T."/>
            <person name="Watanabe K."/>
        </authorList>
    </citation>
    <scope>NUCLEOTIDE SEQUENCE [LARGE SCALE GENOMIC DNA]</scope>
    <source>
        <strain evidence="2 3">MMFC1</strain>
    </source>
</reference>
<dbReference type="Pfam" id="PF01208">
    <property type="entry name" value="URO-D"/>
    <property type="match status" value="1"/>
</dbReference>
<dbReference type="Proteomes" id="UP000276437">
    <property type="component" value="Chromosome"/>
</dbReference>
<dbReference type="PANTHER" id="PTHR47099:SF1">
    <property type="entry name" value="METHYLCOBAMIDE:COM METHYLTRANSFERASE MTBA"/>
    <property type="match status" value="1"/>
</dbReference>
<name>A0A348AEU9_9FIRM</name>
<dbReference type="CDD" id="cd03465">
    <property type="entry name" value="URO-D_like"/>
    <property type="match status" value="1"/>
</dbReference>
<evidence type="ECO:0000259" key="1">
    <source>
        <dbReference type="Pfam" id="PF01208"/>
    </source>
</evidence>
<feature type="domain" description="Uroporphyrinogen decarboxylase (URO-D)" evidence="1">
    <location>
        <begin position="11"/>
        <end position="348"/>
    </location>
</feature>
<accession>A0A348AEU9</accession>
<dbReference type="GO" id="GO:0006779">
    <property type="term" value="P:porphyrin-containing compound biosynthetic process"/>
    <property type="evidence" value="ECO:0007669"/>
    <property type="project" value="InterPro"/>
</dbReference>
<gene>
    <name evidence="2" type="primary">hemE_1</name>
    <name evidence="2" type="ORF">MAMMFC1_00230</name>
</gene>
<keyword evidence="2" id="KW-0456">Lyase</keyword>
<dbReference type="InterPro" id="IPR038071">
    <property type="entry name" value="UROD/MetE-like_sf"/>
</dbReference>
<sequence length="359" mass="39162">MGAAKFHDEMTPRERLEAVLTGKPYDRVPCSINASHQAGKLAGINHWESYFSAEYTARTQIEAHRVFGAESVGTGPGLHGIAEAAGSKVVYPKAENSPYITEHAVRQYTDLDRLEIPDPWTRGRLPVHLNALQILGERLGESVPVVSNVGGPFTAAANIRGTEAFLRDLYHNPKFVHRLLKFALDSTVVYVKEAAKLGATINIADPTASATLISPKQFREFAFPYLRDLTRIVTELTGKAPSLHICGNTKKIWQDMADTGAGILSLDDTVDLAAAKQEVGGRVAILGNVKPTATMYLGTPDDVIRDAKECLRKAHDNPKGYILALGCGMPLGAPVENIHAIFRAAREYGRYPIDPERLN</sequence>
<dbReference type="EC" id="4.1.1.37" evidence="2"/>
<dbReference type="EMBL" id="AP018449">
    <property type="protein sequence ID" value="BBB89597.1"/>
    <property type="molecule type" value="Genomic_DNA"/>
</dbReference>
<dbReference type="InterPro" id="IPR000257">
    <property type="entry name" value="Uroporphyrinogen_deCOase"/>
</dbReference>
<protein>
    <submittedName>
        <fullName evidence="2">Uroporphyrinogen decarboxylase</fullName>
        <ecNumber evidence="2">4.1.1.37</ecNumber>
    </submittedName>
</protein>
<dbReference type="GO" id="GO:0004853">
    <property type="term" value="F:uroporphyrinogen decarboxylase activity"/>
    <property type="evidence" value="ECO:0007669"/>
    <property type="project" value="UniProtKB-EC"/>
</dbReference>
<evidence type="ECO:0000313" key="3">
    <source>
        <dbReference type="Proteomes" id="UP000276437"/>
    </source>
</evidence>
<evidence type="ECO:0000313" key="2">
    <source>
        <dbReference type="EMBL" id="BBB89597.1"/>
    </source>
</evidence>
<dbReference type="InterPro" id="IPR052024">
    <property type="entry name" value="Methanogen_methyltrans"/>
</dbReference>
<dbReference type="Gene3D" id="3.20.20.210">
    <property type="match status" value="1"/>
</dbReference>
<organism evidence="2 3">
    <name type="scientific">Methylomusa anaerophila</name>
    <dbReference type="NCBI Taxonomy" id="1930071"/>
    <lineage>
        <taxon>Bacteria</taxon>
        <taxon>Bacillati</taxon>
        <taxon>Bacillota</taxon>
        <taxon>Negativicutes</taxon>
        <taxon>Selenomonadales</taxon>
        <taxon>Sporomusaceae</taxon>
        <taxon>Methylomusa</taxon>
    </lineage>
</organism>